<reference evidence="12" key="1">
    <citation type="submission" date="2006-12" db="EMBL/GenBank/DDBJ databases">
        <title>Complete sequence of chromosome 1 of Verminephrobacter eiseniae EF01-2.</title>
        <authorList>
            <person name="Copeland A."/>
            <person name="Lucas S."/>
            <person name="Lapidus A."/>
            <person name="Barry K."/>
            <person name="Detter J.C."/>
            <person name="Glavina del Rio T."/>
            <person name="Dalin E."/>
            <person name="Tice H."/>
            <person name="Pitluck S."/>
            <person name="Chertkov O."/>
            <person name="Brettin T."/>
            <person name="Bruce D."/>
            <person name="Han C."/>
            <person name="Tapia R."/>
            <person name="Gilna P."/>
            <person name="Schmutz J."/>
            <person name="Larimer F."/>
            <person name="Land M."/>
            <person name="Hauser L."/>
            <person name="Kyrpides N."/>
            <person name="Kim E."/>
            <person name="Stahl D."/>
            <person name="Richardson P."/>
        </authorList>
    </citation>
    <scope>NUCLEOTIDE SEQUENCE [LARGE SCALE GENOMIC DNA]</scope>
    <source>
        <strain evidence="12">EF01-2</strain>
    </source>
</reference>
<keyword evidence="8" id="KW-0472">Membrane</keyword>
<dbReference type="SUPFAM" id="SSF51306">
    <property type="entry name" value="LexA/Signal peptidase"/>
    <property type="match status" value="1"/>
</dbReference>
<comment type="caution">
    <text evidence="9">Lacks conserved residue(s) required for the propagation of feature annotation.</text>
</comment>
<dbReference type="InterPro" id="IPR019758">
    <property type="entry name" value="Pept_S26A_signal_pept_1_CS"/>
</dbReference>
<dbReference type="CDD" id="cd06530">
    <property type="entry name" value="S26_SPase_I"/>
    <property type="match status" value="1"/>
</dbReference>
<evidence type="ECO:0000256" key="8">
    <source>
        <dbReference type="RuleBase" id="RU003993"/>
    </source>
</evidence>
<evidence type="ECO:0000256" key="5">
    <source>
        <dbReference type="ARBA" id="ARBA00022670"/>
    </source>
</evidence>
<keyword evidence="5 8" id="KW-0645">Protease</keyword>
<sequence>MTQFMQVFTALVLAAFAAYAGAWYIGSIESNFALLLSLATAITGAFWLAEQCYFLPWRRRAAQALPDVTQALQGVTQALPGSTQALPGAQHGAGMAGEPGATEAVRKARERLLMQPWWLDWTAGLFPVIAAVFFLRSFLVEPFKIPSGSMIPTLLVGDLILVNKFTYGIRLPVINTRITAGNPPARGDVMVFRYPPQPSQDYIKRVVGVPGDEVAYINKRLTINGQVIETKALPDFLEEDAMRYFPQWEERLGAESHRLLNNPDAPAFVQGASHFAYRENCRYSVEGVVCKVPQGHYFMMGDNRDNSLDSRYWGFVPEGNIVGKAFFVWMNFGNLGRIGPFH</sequence>
<keyword evidence="8" id="KW-1133">Transmembrane helix</keyword>
<dbReference type="InterPro" id="IPR036286">
    <property type="entry name" value="LexA/Signal_pep-like_sf"/>
</dbReference>
<dbReference type="RefSeq" id="WP_011810962.1">
    <property type="nucleotide sequence ID" value="NC_008786.1"/>
</dbReference>
<dbReference type="EC" id="3.4.21.89" evidence="3 8"/>
<evidence type="ECO:0000256" key="9">
    <source>
        <dbReference type="RuleBase" id="RU362042"/>
    </source>
</evidence>
<evidence type="ECO:0000256" key="2">
    <source>
        <dbReference type="ARBA" id="ARBA00009370"/>
    </source>
</evidence>
<dbReference type="Pfam" id="PF10502">
    <property type="entry name" value="Peptidase_S26"/>
    <property type="match status" value="1"/>
</dbReference>
<keyword evidence="12" id="KW-1185">Reference proteome</keyword>
<comment type="catalytic activity">
    <reaction evidence="1 8">
        <text>Cleavage of hydrophobic, N-terminal signal or leader sequences from secreted and periplasmic proteins.</text>
        <dbReference type="EC" id="3.4.21.89"/>
    </reaction>
</comment>
<dbReference type="KEGG" id="vei:Veis_3240"/>
<dbReference type="OrthoDB" id="9815782at2"/>
<comment type="subcellular location">
    <subcellularLocation>
        <location evidence="9">Membrane</location>
        <topology evidence="9">Single-pass type II membrane protein</topology>
    </subcellularLocation>
</comment>
<proteinExistence type="inferred from homology"/>
<feature type="active site" evidence="7">
    <location>
        <position position="149"/>
    </location>
</feature>
<dbReference type="eggNOG" id="COG0681">
    <property type="taxonomic scope" value="Bacteria"/>
</dbReference>
<dbReference type="InterPro" id="IPR019533">
    <property type="entry name" value="Peptidase_S26"/>
</dbReference>
<dbReference type="AlphaFoldDB" id="A1WMW3"/>
<dbReference type="PANTHER" id="PTHR43390">
    <property type="entry name" value="SIGNAL PEPTIDASE I"/>
    <property type="match status" value="1"/>
</dbReference>
<feature type="transmembrane region" description="Helical" evidence="8">
    <location>
        <begin position="117"/>
        <end position="139"/>
    </location>
</feature>
<feature type="domain" description="Peptidase S26" evidence="10">
    <location>
        <begin position="119"/>
        <end position="330"/>
    </location>
</feature>
<keyword evidence="6 8" id="KW-0378">Hydrolase</keyword>
<name>A1WMW3_VEREI</name>
<dbReference type="InterPro" id="IPR000223">
    <property type="entry name" value="Pept_S26A_signal_pept_1"/>
</dbReference>
<dbReference type="GeneID" id="76461690"/>
<evidence type="ECO:0000256" key="7">
    <source>
        <dbReference type="PIRSR" id="PIRSR600223-1"/>
    </source>
</evidence>
<dbReference type="PANTHER" id="PTHR43390:SF1">
    <property type="entry name" value="CHLOROPLAST PROCESSING PEPTIDASE"/>
    <property type="match status" value="1"/>
</dbReference>
<dbReference type="Gene3D" id="2.10.109.10">
    <property type="entry name" value="Umud Fragment, subunit A"/>
    <property type="match status" value="1"/>
</dbReference>
<dbReference type="GO" id="GO:0009003">
    <property type="term" value="F:signal peptidase activity"/>
    <property type="evidence" value="ECO:0007669"/>
    <property type="project" value="UniProtKB-EC"/>
</dbReference>
<dbReference type="InterPro" id="IPR019757">
    <property type="entry name" value="Pept_S26A_signal_pept_1_Lys-AS"/>
</dbReference>
<dbReference type="PROSITE" id="PS00761">
    <property type="entry name" value="SPASE_I_3"/>
    <property type="match status" value="1"/>
</dbReference>
<keyword evidence="8" id="KW-0812">Transmembrane</keyword>
<dbReference type="NCBIfam" id="TIGR02227">
    <property type="entry name" value="sigpep_I_bact"/>
    <property type="match status" value="1"/>
</dbReference>
<evidence type="ECO:0000256" key="1">
    <source>
        <dbReference type="ARBA" id="ARBA00000677"/>
    </source>
</evidence>
<feature type="active site" evidence="7">
    <location>
        <position position="204"/>
    </location>
</feature>
<protein>
    <recommendedName>
        <fullName evidence="4 8">Signal peptidase I</fullName>
        <ecNumber evidence="3 8">3.4.21.89</ecNumber>
    </recommendedName>
</protein>
<evidence type="ECO:0000256" key="4">
    <source>
        <dbReference type="ARBA" id="ARBA00019232"/>
    </source>
</evidence>
<dbReference type="PRINTS" id="PR00727">
    <property type="entry name" value="LEADERPTASE"/>
</dbReference>
<dbReference type="MEROPS" id="S26.001"/>
<evidence type="ECO:0000256" key="3">
    <source>
        <dbReference type="ARBA" id="ARBA00013208"/>
    </source>
</evidence>
<gene>
    <name evidence="11" type="ordered locus">Veis_3240</name>
</gene>
<dbReference type="HOGENOM" id="CLU_028723_1_1_4"/>
<evidence type="ECO:0000259" key="10">
    <source>
        <dbReference type="Pfam" id="PF10502"/>
    </source>
</evidence>
<dbReference type="InterPro" id="IPR019756">
    <property type="entry name" value="Pept_S26A_signal_pept_1_Ser-AS"/>
</dbReference>
<feature type="transmembrane region" description="Helical" evidence="8">
    <location>
        <begin position="32"/>
        <end position="49"/>
    </location>
</feature>
<dbReference type="STRING" id="391735.Veis_3240"/>
<dbReference type="EMBL" id="CP000542">
    <property type="protein sequence ID" value="ABM58970.1"/>
    <property type="molecule type" value="Genomic_DNA"/>
</dbReference>
<dbReference type="PROSITE" id="PS00501">
    <property type="entry name" value="SPASE_I_1"/>
    <property type="match status" value="1"/>
</dbReference>
<evidence type="ECO:0000256" key="6">
    <source>
        <dbReference type="ARBA" id="ARBA00022801"/>
    </source>
</evidence>
<dbReference type="GO" id="GO:0016020">
    <property type="term" value="C:membrane"/>
    <property type="evidence" value="ECO:0007669"/>
    <property type="project" value="UniProtKB-SubCell"/>
</dbReference>
<dbReference type="PROSITE" id="PS00760">
    <property type="entry name" value="SPASE_I_2"/>
    <property type="match status" value="1"/>
</dbReference>
<evidence type="ECO:0000313" key="11">
    <source>
        <dbReference type="EMBL" id="ABM58970.1"/>
    </source>
</evidence>
<accession>A1WMW3</accession>
<organism evidence="11 12">
    <name type="scientific">Verminephrobacter eiseniae (strain EF01-2)</name>
    <dbReference type="NCBI Taxonomy" id="391735"/>
    <lineage>
        <taxon>Bacteria</taxon>
        <taxon>Pseudomonadati</taxon>
        <taxon>Pseudomonadota</taxon>
        <taxon>Betaproteobacteria</taxon>
        <taxon>Burkholderiales</taxon>
        <taxon>Comamonadaceae</taxon>
        <taxon>Verminephrobacter</taxon>
    </lineage>
</organism>
<evidence type="ECO:0000313" key="12">
    <source>
        <dbReference type="Proteomes" id="UP000000374"/>
    </source>
</evidence>
<dbReference type="Proteomes" id="UP000000374">
    <property type="component" value="Chromosome"/>
</dbReference>
<dbReference type="GO" id="GO:0006465">
    <property type="term" value="P:signal peptide processing"/>
    <property type="evidence" value="ECO:0007669"/>
    <property type="project" value="InterPro"/>
</dbReference>
<comment type="similarity">
    <text evidence="2 9">Belongs to the peptidase S26 family.</text>
</comment>
<dbReference type="GO" id="GO:0004252">
    <property type="term" value="F:serine-type endopeptidase activity"/>
    <property type="evidence" value="ECO:0007669"/>
    <property type="project" value="InterPro"/>
</dbReference>